<sequence length="71" mass="8500">HRPLEHVTKRKERDHHIRIGREGPSAVHDSSRIRDDVAVCEHHSLQCSRCSGRVTNSRQRIRRRFHVRRTM</sequence>
<evidence type="ECO:0000313" key="2">
    <source>
        <dbReference type="Proteomes" id="UP001328107"/>
    </source>
</evidence>
<organism evidence="1 2">
    <name type="scientific">Pristionchus mayeri</name>
    <dbReference type="NCBI Taxonomy" id="1317129"/>
    <lineage>
        <taxon>Eukaryota</taxon>
        <taxon>Metazoa</taxon>
        <taxon>Ecdysozoa</taxon>
        <taxon>Nematoda</taxon>
        <taxon>Chromadorea</taxon>
        <taxon>Rhabditida</taxon>
        <taxon>Rhabditina</taxon>
        <taxon>Diplogasteromorpha</taxon>
        <taxon>Diplogasteroidea</taxon>
        <taxon>Neodiplogasteridae</taxon>
        <taxon>Pristionchus</taxon>
    </lineage>
</organism>
<keyword evidence="2" id="KW-1185">Reference proteome</keyword>
<dbReference type="AlphaFoldDB" id="A0AAN5HZG1"/>
<feature type="non-terminal residue" evidence="1">
    <location>
        <position position="1"/>
    </location>
</feature>
<feature type="non-terminal residue" evidence="1">
    <location>
        <position position="71"/>
    </location>
</feature>
<reference evidence="2" key="1">
    <citation type="submission" date="2022-10" db="EMBL/GenBank/DDBJ databases">
        <title>Genome assembly of Pristionchus species.</title>
        <authorList>
            <person name="Yoshida K."/>
            <person name="Sommer R.J."/>
        </authorList>
    </citation>
    <scope>NUCLEOTIDE SEQUENCE [LARGE SCALE GENOMIC DNA]</scope>
    <source>
        <strain evidence="2">RS5460</strain>
    </source>
</reference>
<evidence type="ECO:0000313" key="1">
    <source>
        <dbReference type="EMBL" id="GMR46365.1"/>
    </source>
</evidence>
<accession>A0AAN5HZG1</accession>
<protein>
    <submittedName>
        <fullName evidence="1">Uncharacterized protein</fullName>
    </submittedName>
</protein>
<dbReference type="EMBL" id="BTRK01000004">
    <property type="protein sequence ID" value="GMR46365.1"/>
    <property type="molecule type" value="Genomic_DNA"/>
</dbReference>
<proteinExistence type="predicted"/>
<gene>
    <name evidence="1" type="ORF">PMAYCL1PPCAC_16560</name>
</gene>
<comment type="caution">
    <text evidence="1">The sequence shown here is derived from an EMBL/GenBank/DDBJ whole genome shotgun (WGS) entry which is preliminary data.</text>
</comment>
<dbReference type="Proteomes" id="UP001328107">
    <property type="component" value="Unassembled WGS sequence"/>
</dbReference>
<name>A0AAN5HZG1_9BILA</name>